<dbReference type="PANTHER" id="PTHR33700:SF4">
    <property type="entry name" value="MYB-LIKE PROTEIN X"/>
    <property type="match status" value="1"/>
</dbReference>
<reference evidence="3 4" key="1">
    <citation type="submission" date="2012-08" db="EMBL/GenBank/DDBJ databases">
        <title>Oryza genome evolution.</title>
        <authorList>
            <person name="Wing R.A."/>
        </authorList>
    </citation>
    <scope>NUCLEOTIDE SEQUENCE</scope>
</reference>
<feature type="compositionally biased region" description="Acidic residues" evidence="1">
    <location>
        <begin position="147"/>
        <end position="156"/>
    </location>
</feature>
<dbReference type="Gramene" id="LPERR03G30030.1">
    <property type="protein sequence ID" value="LPERR03G30030.1"/>
    <property type="gene ID" value="LPERR03G30030"/>
</dbReference>
<reference evidence="3" key="3">
    <citation type="submission" date="2015-04" db="UniProtKB">
        <authorList>
            <consortium name="EnsemblPlants"/>
        </authorList>
    </citation>
    <scope>IDENTIFICATION</scope>
</reference>
<evidence type="ECO:0000256" key="2">
    <source>
        <dbReference type="SAM" id="Phobius"/>
    </source>
</evidence>
<dbReference type="AlphaFoldDB" id="A0A0D9VZJ2"/>
<dbReference type="PANTHER" id="PTHR33700">
    <property type="entry name" value="MYB-LIKE PROTEIN X"/>
    <property type="match status" value="1"/>
</dbReference>
<keyword evidence="2" id="KW-1133">Transmembrane helix</keyword>
<accession>A0A0D9VZJ2</accession>
<name>A0A0D9VZJ2_9ORYZ</name>
<dbReference type="STRING" id="77586.A0A0D9VZJ2"/>
<feature type="transmembrane region" description="Helical" evidence="2">
    <location>
        <begin position="44"/>
        <end position="62"/>
    </location>
</feature>
<keyword evidence="2" id="KW-0472">Membrane</keyword>
<keyword evidence="2" id="KW-0812">Transmembrane</keyword>
<keyword evidence="4" id="KW-1185">Reference proteome</keyword>
<feature type="compositionally biased region" description="Polar residues" evidence="1">
    <location>
        <begin position="193"/>
        <end position="205"/>
    </location>
</feature>
<proteinExistence type="predicted"/>
<reference evidence="4" key="2">
    <citation type="submission" date="2013-12" db="EMBL/GenBank/DDBJ databases">
        <authorList>
            <person name="Yu Y."/>
            <person name="Lee S."/>
            <person name="de Baynast K."/>
            <person name="Wissotski M."/>
            <person name="Liu L."/>
            <person name="Talag J."/>
            <person name="Goicoechea J."/>
            <person name="Angelova A."/>
            <person name="Jetty R."/>
            <person name="Kudrna D."/>
            <person name="Golser W."/>
            <person name="Rivera L."/>
            <person name="Zhang J."/>
            <person name="Wing R."/>
        </authorList>
    </citation>
    <scope>NUCLEOTIDE SEQUENCE</scope>
</reference>
<evidence type="ECO:0000313" key="3">
    <source>
        <dbReference type="EnsemblPlants" id="LPERR03G30030.1"/>
    </source>
</evidence>
<sequence length="205" mass="21883">MVPSCTLYLSHDTVAITAEKKHRDELLHFASRTHRSKKFRPKHGLQIFLLVAVSVWLVYQLTRSYINRRSAVAVENAAAAAGAVDGEETPSTWRRLGRKGFVDFAGELSDGDGVRGIIGGRSNVAVDEEATGEEEEGNDVYIAEDGLPGDEEDDGGGDFRPADGMDVSVGLPVNSSDDGIGVPPLENADADGMNNTVPGINKSSK</sequence>
<dbReference type="HOGENOM" id="CLU_117372_0_0_1"/>
<feature type="region of interest" description="Disordered" evidence="1">
    <location>
        <begin position="143"/>
        <end position="205"/>
    </location>
</feature>
<organism evidence="3 4">
    <name type="scientific">Leersia perrieri</name>
    <dbReference type="NCBI Taxonomy" id="77586"/>
    <lineage>
        <taxon>Eukaryota</taxon>
        <taxon>Viridiplantae</taxon>
        <taxon>Streptophyta</taxon>
        <taxon>Embryophyta</taxon>
        <taxon>Tracheophyta</taxon>
        <taxon>Spermatophyta</taxon>
        <taxon>Magnoliopsida</taxon>
        <taxon>Liliopsida</taxon>
        <taxon>Poales</taxon>
        <taxon>Poaceae</taxon>
        <taxon>BOP clade</taxon>
        <taxon>Oryzoideae</taxon>
        <taxon>Oryzeae</taxon>
        <taxon>Oryzinae</taxon>
        <taxon>Leersia</taxon>
    </lineage>
</organism>
<dbReference type="EnsemblPlants" id="LPERR03G30030.1">
    <property type="protein sequence ID" value="LPERR03G30030.1"/>
    <property type="gene ID" value="LPERR03G30030"/>
</dbReference>
<protein>
    <submittedName>
        <fullName evidence="3">Uncharacterized protein</fullName>
    </submittedName>
</protein>
<dbReference type="Proteomes" id="UP000032180">
    <property type="component" value="Chromosome 3"/>
</dbReference>
<evidence type="ECO:0000313" key="4">
    <source>
        <dbReference type="Proteomes" id="UP000032180"/>
    </source>
</evidence>
<evidence type="ECO:0000256" key="1">
    <source>
        <dbReference type="SAM" id="MobiDB-lite"/>
    </source>
</evidence>